<gene>
    <name evidence="1" type="ORF">ECPE_LOCUS4108</name>
</gene>
<sequence length="118" mass="12785">MKPDIVTDDSKHSTFIPPVELSSITNSVTVVGNYDITHVTQSDMLGEAIHCSPYSPRLNLASTITEKLSAMDPVGLGPLQAHDIAGDADPNKPDSQWTLHDMVEPAKTASEWPLILLH</sequence>
<accession>A0A183AAX3</accession>
<proteinExistence type="predicted"/>
<evidence type="ECO:0000313" key="1">
    <source>
        <dbReference type="EMBL" id="VDP71657.1"/>
    </source>
</evidence>
<dbReference type="EMBL" id="UZAN01041003">
    <property type="protein sequence ID" value="VDP71657.1"/>
    <property type="molecule type" value="Genomic_DNA"/>
</dbReference>
<organism evidence="3">
    <name type="scientific">Echinostoma caproni</name>
    <dbReference type="NCBI Taxonomy" id="27848"/>
    <lineage>
        <taxon>Eukaryota</taxon>
        <taxon>Metazoa</taxon>
        <taxon>Spiralia</taxon>
        <taxon>Lophotrochozoa</taxon>
        <taxon>Platyhelminthes</taxon>
        <taxon>Trematoda</taxon>
        <taxon>Digenea</taxon>
        <taxon>Plagiorchiida</taxon>
        <taxon>Echinostomata</taxon>
        <taxon>Echinostomatoidea</taxon>
        <taxon>Echinostomatidae</taxon>
        <taxon>Echinostoma</taxon>
    </lineage>
</organism>
<evidence type="ECO:0000313" key="2">
    <source>
        <dbReference type="Proteomes" id="UP000272942"/>
    </source>
</evidence>
<reference evidence="3" key="1">
    <citation type="submission" date="2016-06" db="UniProtKB">
        <authorList>
            <consortium name="WormBaseParasite"/>
        </authorList>
    </citation>
    <scope>IDENTIFICATION</scope>
</reference>
<protein>
    <submittedName>
        <fullName evidence="1 3">Uncharacterized protein</fullName>
    </submittedName>
</protein>
<dbReference type="WBParaSite" id="ECPE_0000411601-mRNA-1">
    <property type="protein sequence ID" value="ECPE_0000411601-mRNA-1"/>
    <property type="gene ID" value="ECPE_0000411601"/>
</dbReference>
<reference evidence="1 2" key="2">
    <citation type="submission" date="2018-11" db="EMBL/GenBank/DDBJ databases">
        <authorList>
            <consortium name="Pathogen Informatics"/>
        </authorList>
    </citation>
    <scope>NUCLEOTIDE SEQUENCE [LARGE SCALE GENOMIC DNA]</scope>
    <source>
        <strain evidence="1 2">Egypt</strain>
    </source>
</reference>
<keyword evidence="2" id="KW-1185">Reference proteome</keyword>
<dbReference type="Proteomes" id="UP000272942">
    <property type="component" value="Unassembled WGS sequence"/>
</dbReference>
<dbReference type="AlphaFoldDB" id="A0A183AAX3"/>
<name>A0A183AAX3_9TREM</name>
<evidence type="ECO:0000313" key="3">
    <source>
        <dbReference type="WBParaSite" id="ECPE_0000411601-mRNA-1"/>
    </source>
</evidence>